<dbReference type="eggNOG" id="ENOG502QWT6">
    <property type="taxonomic scope" value="Eukaryota"/>
</dbReference>
<evidence type="ECO:0000313" key="6">
    <source>
        <dbReference type="Proteomes" id="UP000029120"/>
    </source>
</evidence>
<proteinExistence type="predicted"/>
<keyword evidence="4" id="KW-0812">Transmembrane</keyword>
<feature type="region of interest" description="Disordered" evidence="3">
    <location>
        <begin position="1"/>
        <end position="23"/>
    </location>
</feature>
<evidence type="ECO:0008006" key="7">
    <source>
        <dbReference type="Google" id="ProtNLM"/>
    </source>
</evidence>
<dbReference type="AlphaFoldDB" id="A0A087GRP3"/>
<dbReference type="GO" id="GO:0005886">
    <property type="term" value="C:plasma membrane"/>
    <property type="evidence" value="ECO:0007669"/>
    <property type="project" value="TreeGrafter"/>
</dbReference>
<feature type="transmembrane region" description="Helical" evidence="4">
    <location>
        <begin position="56"/>
        <end position="86"/>
    </location>
</feature>
<dbReference type="EMBL" id="CM002874">
    <property type="protein sequence ID" value="KFK32545.1"/>
    <property type="molecule type" value="Genomic_DNA"/>
</dbReference>
<gene>
    <name evidence="5" type="ordered locus">AALP_Aa6g256800</name>
</gene>
<organism evidence="5 6">
    <name type="scientific">Arabis alpina</name>
    <name type="common">Alpine rock-cress</name>
    <dbReference type="NCBI Taxonomy" id="50452"/>
    <lineage>
        <taxon>Eukaryota</taxon>
        <taxon>Viridiplantae</taxon>
        <taxon>Streptophyta</taxon>
        <taxon>Embryophyta</taxon>
        <taxon>Tracheophyta</taxon>
        <taxon>Spermatophyta</taxon>
        <taxon>Magnoliopsida</taxon>
        <taxon>eudicotyledons</taxon>
        <taxon>Gunneridae</taxon>
        <taxon>Pentapetalae</taxon>
        <taxon>rosids</taxon>
        <taxon>malvids</taxon>
        <taxon>Brassicales</taxon>
        <taxon>Brassicaceae</taxon>
        <taxon>Arabideae</taxon>
        <taxon>Arabis</taxon>
    </lineage>
</organism>
<reference evidence="6" key="1">
    <citation type="journal article" date="2015" name="Nat. Plants">
        <title>Genome expansion of Arabis alpina linked with retrotransposition and reduced symmetric DNA methylation.</title>
        <authorList>
            <person name="Willing E.M."/>
            <person name="Rawat V."/>
            <person name="Mandakova T."/>
            <person name="Maumus F."/>
            <person name="James G.V."/>
            <person name="Nordstroem K.J."/>
            <person name="Becker C."/>
            <person name="Warthmann N."/>
            <person name="Chica C."/>
            <person name="Szarzynska B."/>
            <person name="Zytnicki M."/>
            <person name="Albani M.C."/>
            <person name="Kiefer C."/>
            <person name="Bergonzi S."/>
            <person name="Castaings L."/>
            <person name="Mateos J.L."/>
            <person name="Berns M.C."/>
            <person name="Bujdoso N."/>
            <person name="Piofczyk T."/>
            <person name="de Lorenzo L."/>
            <person name="Barrero-Sicilia C."/>
            <person name="Mateos I."/>
            <person name="Piednoel M."/>
            <person name="Hagmann J."/>
            <person name="Chen-Min-Tao R."/>
            <person name="Iglesias-Fernandez R."/>
            <person name="Schuster S.C."/>
            <person name="Alonso-Blanco C."/>
            <person name="Roudier F."/>
            <person name="Carbonero P."/>
            <person name="Paz-Ares J."/>
            <person name="Davis S.J."/>
            <person name="Pecinka A."/>
            <person name="Quesneville H."/>
            <person name="Colot V."/>
            <person name="Lysak M.A."/>
            <person name="Weigel D."/>
            <person name="Coupland G."/>
            <person name="Schneeberger K."/>
        </authorList>
    </citation>
    <scope>NUCLEOTIDE SEQUENCE [LARGE SCALE GENOMIC DNA]</scope>
    <source>
        <strain evidence="6">cv. Pajares</strain>
    </source>
</reference>
<accession>A0A087GRP3</accession>
<dbReference type="GO" id="GO:0098542">
    <property type="term" value="P:defense response to other organism"/>
    <property type="evidence" value="ECO:0007669"/>
    <property type="project" value="InterPro"/>
</dbReference>
<evidence type="ECO:0000256" key="1">
    <source>
        <dbReference type="ARBA" id="ARBA00004370"/>
    </source>
</evidence>
<dbReference type="Proteomes" id="UP000029120">
    <property type="component" value="Chromosome 6"/>
</dbReference>
<comment type="subcellular location">
    <subcellularLocation>
        <location evidence="1">Membrane</location>
    </subcellularLocation>
</comment>
<dbReference type="PANTHER" id="PTHR31234:SF6">
    <property type="entry name" value="LATE EMBRYOGENESIS ABUNDANT PROTEIN LEA-2 SUBGROUP DOMAIN-CONTAINING PROTEIN"/>
    <property type="match status" value="1"/>
</dbReference>
<keyword evidence="2 4" id="KW-0472">Membrane</keyword>
<dbReference type="PANTHER" id="PTHR31234">
    <property type="entry name" value="LATE EMBRYOGENESIS ABUNDANT (LEA) HYDROXYPROLINE-RICH GLYCOPROTEIN FAMILY"/>
    <property type="match status" value="1"/>
</dbReference>
<dbReference type="OrthoDB" id="777167at2759"/>
<keyword evidence="4" id="KW-1133">Transmembrane helix</keyword>
<evidence type="ECO:0000256" key="4">
    <source>
        <dbReference type="SAM" id="Phobius"/>
    </source>
</evidence>
<name>A0A087GRP3_ARAAL</name>
<dbReference type="Gramene" id="KFK32545">
    <property type="protein sequence ID" value="KFK32545"/>
    <property type="gene ID" value="AALP_AA6G256800"/>
</dbReference>
<sequence>MAPPDASKSTIAGKPILAPPPPTVTNVTNSKPILHRQPYSHNQQRRWQQRPSNRRICCCCCFWSILLLLITILIASLIGIGLYILYHPRPPSFSIPSLRIHRFNLTTTADSSTAHLSSLFNLTLFTKNPNSHFTFSYESFSVSVVTDPDEIFLGNGTVPGFSSGEKNLTSFRGIVVASTEAREVDVGEISGLKLDLRRRNGLDLKIVMDTKVEIRIGKVKSKRIGIRVSCSGIKGNLPKGKAIVMASTDKSKCKVDLRIKIWNWTF</sequence>
<keyword evidence="6" id="KW-1185">Reference proteome</keyword>
<evidence type="ECO:0000256" key="2">
    <source>
        <dbReference type="ARBA" id="ARBA00023136"/>
    </source>
</evidence>
<protein>
    <recommendedName>
        <fullName evidence="7">Late embryogenesis abundant protein LEA-2 subgroup domain-containing protein</fullName>
    </recommendedName>
</protein>
<evidence type="ECO:0000313" key="5">
    <source>
        <dbReference type="EMBL" id="KFK32545.1"/>
    </source>
</evidence>
<dbReference type="OMA" id="NRRICCC"/>
<evidence type="ECO:0000256" key="3">
    <source>
        <dbReference type="SAM" id="MobiDB-lite"/>
    </source>
</evidence>
<dbReference type="InterPro" id="IPR044839">
    <property type="entry name" value="NDR1-like"/>
</dbReference>